<dbReference type="RefSeq" id="WP_093117547.1">
    <property type="nucleotide sequence ID" value="NZ_FNWJ01000002.1"/>
</dbReference>
<dbReference type="GO" id="GO:0019521">
    <property type="term" value="P:D-gluconate metabolic process"/>
    <property type="evidence" value="ECO:0007669"/>
    <property type="project" value="UniProtKB-KW"/>
</dbReference>
<dbReference type="SMART" id="SM01350">
    <property type="entry name" value="6PGD"/>
    <property type="match status" value="1"/>
</dbReference>
<evidence type="ECO:0000259" key="4">
    <source>
        <dbReference type="SMART" id="SM01350"/>
    </source>
</evidence>
<name>A0A1H6FU74_THEAL</name>
<dbReference type="InterPro" id="IPR006115">
    <property type="entry name" value="6PGDH_NADP-bd"/>
</dbReference>
<dbReference type="NCBIfam" id="TIGR00872">
    <property type="entry name" value="gnd_rel"/>
    <property type="match status" value="1"/>
</dbReference>
<dbReference type="OrthoDB" id="9804542at2"/>
<keyword evidence="3" id="KW-0311">Gluconate utilization</keyword>
<feature type="domain" description="6-phosphogluconate dehydrogenase C-terminal" evidence="4">
    <location>
        <begin position="180"/>
        <end position="313"/>
    </location>
</feature>
<dbReference type="PROSITE" id="PS00895">
    <property type="entry name" value="3_HYDROXYISOBUT_DH"/>
    <property type="match status" value="1"/>
</dbReference>
<dbReference type="GO" id="GO:0050661">
    <property type="term" value="F:NADP binding"/>
    <property type="evidence" value="ECO:0007669"/>
    <property type="project" value="InterPro"/>
</dbReference>
<dbReference type="InterPro" id="IPR004849">
    <property type="entry name" value="6DGDH_YqeC"/>
</dbReference>
<dbReference type="InterPro" id="IPR013328">
    <property type="entry name" value="6PGD_dom2"/>
</dbReference>
<dbReference type="PANTHER" id="PTHR11811">
    <property type="entry name" value="6-PHOSPHOGLUCONATE DEHYDROGENASE"/>
    <property type="match status" value="1"/>
</dbReference>
<keyword evidence="6" id="KW-1185">Reference proteome</keyword>
<dbReference type="GO" id="GO:0016054">
    <property type="term" value="P:organic acid catabolic process"/>
    <property type="evidence" value="ECO:0007669"/>
    <property type="project" value="UniProtKB-ARBA"/>
</dbReference>
<gene>
    <name evidence="5" type="ORF">SAMN02745716_1333</name>
</gene>
<reference evidence="6" key="1">
    <citation type="submission" date="2016-10" db="EMBL/GenBank/DDBJ databases">
        <authorList>
            <person name="Varghese N."/>
            <person name="Submissions S."/>
        </authorList>
    </citation>
    <scope>NUCLEOTIDE SEQUENCE [LARGE SCALE GENOMIC DNA]</scope>
    <source>
        <strain evidence="6">ATCC 35263</strain>
    </source>
</reference>
<accession>A0A1H6FU74</accession>
<evidence type="ECO:0000256" key="2">
    <source>
        <dbReference type="ARBA" id="ARBA00023002"/>
    </source>
</evidence>
<dbReference type="GO" id="GO:0004616">
    <property type="term" value="F:phosphogluconate dehydrogenase (decarboxylating) activity"/>
    <property type="evidence" value="ECO:0007669"/>
    <property type="project" value="InterPro"/>
</dbReference>
<evidence type="ECO:0000256" key="3">
    <source>
        <dbReference type="ARBA" id="ARBA00023064"/>
    </source>
</evidence>
<dbReference type="GO" id="GO:0006098">
    <property type="term" value="P:pentose-phosphate shunt"/>
    <property type="evidence" value="ECO:0007669"/>
    <property type="project" value="InterPro"/>
</dbReference>
<dbReference type="InterPro" id="IPR036291">
    <property type="entry name" value="NAD(P)-bd_dom_sf"/>
</dbReference>
<comment type="similarity">
    <text evidence="1">Belongs to the 6-phosphogluconate dehydrogenase family.</text>
</comment>
<evidence type="ECO:0000313" key="6">
    <source>
        <dbReference type="Proteomes" id="UP000222056"/>
    </source>
</evidence>
<evidence type="ECO:0000256" key="1">
    <source>
        <dbReference type="ARBA" id="ARBA00008419"/>
    </source>
</evidence>
<dbReference type="NCBIfam" id="NF007161">
    <property type="entry name" value="PRK09599.1"/>
    <property type="match status" value="1"/>
</dbReference>
<dbReference type="InterPro" id="IPR006183">
    <property type="entry name" value="Pgluconate_DH"/>
</dbReference>
<dbReference type="AlphaFoldDB" id="A0A1H6FU74"/>
<organism evidence="5 6">
    <name type="scientific">Thermoleophilum album</name>
    <dbReference type="NCBI Taxonomy" id="29539"/>
    <lineage>
        <taxon>Bacteria</taxon>
        <taxon>Bacillati</taxon>
        <taxon>Actinomycetota</taxon>
        <taxon>Thermoleophilia</taxon>
        <taxon>Thermoleophilales</taxon>
        <taxon>Thermoleophilaceae</taxon>
        <taxon>Thermoleophilum</taxon>
    </lineage>
</organism>
<dbReference type="Gene3D" id="3.40.50.720">
    <property type="entry name" value="NAD(P)-binding Rossmann-like Domain"/>
    <property type="match status" value="1"/>
</dbReference>
<proteinExistence type="inferred from homology"/>
<protein>
    <submittedName>
        <fullName evidence="5">6-phosphogluconate dehydrogenase (Decarboxylating)</fullName>
    </submittedName>
</protein>
<dbReference type="EMBL" id="FNWJ01000002">
    <property type="protein sequence ID" value="SEH13810.1"/>
    <property type="molecule type" value="Genomic_DNA"/>
</dbReference>
<dbReference type="STRING" id="29539.SAMN02745716_1333"/>
<keyword evidence="2" id="KW-0560">Oxidoreductase</keyword>
<dbReference type="PRINTS" id="PR00076">
    <property type="entry name" value="6PGDHDRGNASE"/>
</dbReference>
<dbReference type="Pfam" id="PF03446">
    <property type="entry name" value="NAD_binding_2"/>
    <property type="match status" value="1"/>
</dbReference>
<sequence>MSAELRGLGIVGLGRMGRGMAGRVAERAPELAVVGFDRSAEARQQAAGEGLVVAASLGELVARLPRPRALWLMVPAGEATDAALAEAAALVERGELLVDGGNSRYTDTLRRAEELRRAGILFADVGVSGGVWGREVGYCLMVGGESQAFELLEPALRALAPDPHPQFGAGYAHVGPIGAGHFVKMVHNGIEYALMQGYAEGFALLREGPFELDLEQVARLWMQGSVVRSWLLELIARALHDGGIDELEPWVEDSGEGRWTLQQALDDAVPTPAIAAALFARFASRGRDDFQGRLLAALRNQFGGHPVRRAERAIPGDQAHGAG</sequence>
<dbReference type="Gene3D" id="1.10.1040.10">
    <property type="entry name" value="N-(1-d-carboxylethyl)-l-norvaline Dehydrogenase, domain 2"/>
    <property type="match status" value="1"/>
</dbReference>
<dbReference type="SUPFAM" id="SSF51735">
    <property type="entry name" value="NAD(P)-binding Rossmann-fold domains"/>
    <property type="match status" value="1"/>
</dbReference>
<dbReference type="Pfam" id="PF00393">
    <property type="entry name" value="6PGD"/>
    <property type="match status" value="1"/>
</dbReference>
<dbReference type="InterPro" id="IPR008927">
    <property type="entry name" value="6-PGluconate_DH-like_C_sf"/>
</dbReference>
<dbReference type="SUPFAM" id="SSF48179">
    <property type="entry name" value="6-phosphogluconate dehydrogenase C-terminal domain-like"/>
    <property type="match status" value="1"/>
</dbReference>
<dbReference type="InterPro" id="IPR006114">
    <property type="entry name" value="6PGDH_C"/>
</dbReference>
<dbReference type="InterPro" id="IPR002204">
    <property type="entry name" value="3-OH-isobutyrate_DH-rel_CS"/>
</dbReference>
<evidence type="ECO:0000313" key="5">
    <source>
        <dbReference type="EMBL" id="SEH13810.1"/>
    </source>
</evidence>
<dbReference type="Proteomes" id="UP000222056">
    <property type="component" value="Unassembled WGS sequence"/>
</dbReference>